<dbReference type="PROSITE" id="PS51375">
    <property type="entry name" value="PPR"/>
    <property type="match status" value="1"/>
</dbReference>
<reference evidence="5" key="1">
    <citation type="journal article" date="2019" name="Nat. Commun.">
        <title>The genome of broomcorn millet.</title>
        <authorList>
            <person name="Zou C."/>
            <person name="Miki D."/>
            <person name="Li D."/>
            <person name="Tang Q."/>
            <person name="Xiao L."/>
            <person name="Rajput S."/>
            <person name="Deng P."/>
            <person name="Jia W."/>
            <person name="Huang R."/>
            <person name="Zhang M."/>
            <person name="Sun Y."/>
            <person name="Hu J."/>
            <person name="Fu X."/>
            <person name="Schnable P.S."/>
            <person name="Li F."/>
            <person name="Zhang H."/>
            <person name="Feng B."/>
            <person name="Zhu X."/>
            <person name="Liu R."/>
            <person name="Schnable J.C."/>
            <person name="Zhu J.-K."/>
            <person name="Zhang H."/>
        </authorList>
    </citation>
    <scope>NUCLEOTIDE SEQUENCE [LARGE SCALE GENOMIC DNA]</scope>
</reference>
<protein>
    <recommendedName>
        <fullName evidence="6">Pentatricopeptide repeat-containing protein</fullName>
    </recommendedName>
</protein>
<sequence length="72" mass="8039">MPERDAVSWTAMIDGYVQAARFREALEMFREMQYSNVSADEFTMVSVITACAAARCTGDGRMGEGLHEQARD</sequence>
<dbReference type="AlphaFoldDB" id="A0A3L6SQD3"/>
<dbReference type="GO" id="GO:0009451">
    <property type="term" value="P:RNA modification"/>
    <property type="evidence" value="ECO:0007669"/>
    <property type="project" value="InterPro"/>
</dbReference>
<evidence type="ECO:0000313" key="4">
    <source>
        <dbReference type="EMBL" id="RLN24818.1"/>
    </source>
</evidence>
<dbReference type="InterPro" id="IPR002885">
    <property type="entry name" value="PPR_rpt"/>
</dbReference>
<evidence type="ECO:0000256" key="3">
    <source>
        <dbReference type="PROSITE-ProRule" id="PRU00708"/>
    </source>
</evidence>
<dbReference type="PANTHER" id="PTHR47926:SF492">
    <property type="entry name" value="DYW DOMAIN-CONTAINING PROTEIN"/>
    <property type="match status" value="1"/>
</dbReference>
<dbReference type="STRING" id="4540.A0A3L6SQD3"/>
<gene>
    <name evidence="4" type="ORF">C2845_PM07G00560</name>
</gene>
<dbReference type="Proteomes" id="UP000275267">
    <property type="component" value="Unassembled WGS sequence"/>
</dbReference>
<evidence type="ECO:0000256" key="2">
    <source>
        <dbReference type="ARBA" id="ARBA00022946"/>
    </source>
</evidence>
<dbReference type="InterPro" id="IPR011990">
    <property type="entry name" value="TPR-like_helical_dom_sf"/>
</dbReference>
<name>A0A3L6SQD3_PANMI</name>
<keyword evidence="1" id="KW-0677">Repeat</keyword>
<dbReference type="Pfam" id="PF13041">
    <property type="entry name" value="PPR_2"/>
    <property type="match status" value="1"/>
</dbReference>
<keyword evidence="2" id="KW-0809">Transit peptide</keyword>
<organism evidence="4 5">
    <name type="scientific">Panicum miliaceum</name>
    <name type="common">Proso millet</name>
    <name type="synonym">Broomcorn millet</name>
    <dbReference type="NCBI Taxonomy" id="4540"/>
    <lineage>
        <taxon>Eukaryota</taxon>
        <taxon>Viridiplantae</taxon>
        <taxon>Streptophyta</taxon>
        <taxon>Embryophyta</taxon>
        <taxon>Tracheophyta</taxon>
        <taxon>Spermatophyta</taxon>
        <taxon>Magnoliopsida</taxon>
        <taxon>Liliopsida</taxon>
        <taxon>Poales</taxon>
        <taxon>Poaceae</taxon>
        <taxon>PACMAD clade</taxon>
        <taxon>Panicoideae</taxon>
        <taxon>Panicodae</taxon>
        <taxon>Paniceae</taxon>
        <taxon>Panicinae</taxon>
        <taxon>Panicum</taxon>
        <taxon>Panicum sect. Panicum</taxon>
    </lineage>
</organism>
<keyword evidence="5" id="KW-1185">Reference proteome</keyword>
<dbReference type="NCBIfam" id="TIGR00756">
    <property type="entry name" value="PPR"/>
    <property type="match status" value="1"/>
</dbReference>
<dbReference type="Gene3D" id="1.25.40.10">
    <property type="entry name" value="Tetratricopeptide repeat domain"/>
    <property type="match status" value="1"/>
</dbReference>
<evidence type="ECO:0000313" key="5">
    <source>
        <dbReference type="Proteomes" id="UP000275267"/>
    </source>
</evidence>
<evidence type="ECO:0000256" key="1">
    <source>
        <dbReference type="ARBA" id="ARBA00022737"/>
    </source>
</evidence>
<dbReference type="EMBL" id="PQIB02000004">
    <property type="protein sequence ID" value="RLN24818.1"/>
    <property type="molecule type" value="Genomic_DNA"/>
</dbReference>
<comment type="caution">
    <text evidence="4">The sequence shown here is derived from an EMBL/GenBank/DDBJ whole genome shotgun (WGS) entry which is preliminary data.</text>
</comment>
<dbReference type="GO" id="GO:0003723">
    <property type="term" value="F:RNA binding"/>
    <property type="evidence" value="ECO:0007669"/>
    <property type="project" value="InterPro"/>
</dbReference>
<feature type="repeat" description="PPR" evidence="3">
    <location>
        <begin position="5"/>
        <end position="39"/>
    </location>
</feature>
<proteinExistence type="predicted"/>
<dbReference type="InterPro" id="IPR046960">
    <property type="entry name" value="PPR_At4g14850-like_plant"/>
</dbReference>
<accession>A0A3L6SQD3</accession>
<dbReference type="OrthoDB" id="775639at2759"/>
<dbReference type="PANTHER" id="PTHR47926">
    <property type="entry name" value="PENTATRICOPEPTIDE REPEAT-CONTAINING PROTEIN"/>
    <property type="match status" value="1"/>
</dbReference>
<evidence type="ECO:0008006" key="6">
    <source>
        <dbReference type="Google" id="ProtNLM"/>
    </source>
</evidence>